<protein>
    <submittedName>
        <fullName evidence="3">SDR family oxidoreductase</fullName>
    </submittedName>
</protein>
<evidence type="ECO:0000256" key="1">
    <source>
        <dbReference type="ARBA" id="ARBA00006484"/>
    </source>
</evidence>
<accession>A0A7W2IIS9</accession>
<gene>
    <name evidence="3" type="ORF">H3H39_01670</name>
</gene>
<dbReference type="InterPro" id="IPR036291">
    <property type="entry name" value="NAD(P)-bd_dom_sf"/>
</dbReference>
<dbReference type="Proteomes" id="UP000573499">
    <property type="component" value="Unassembled WGS sequence"/>
</dbReference>
<dbReference type="Gene3D" id="3.40.50.720">
    <property type="entry name" value="NAD(P)-binding Rossmann-like Domain"/>
    <property type="match status" value="1"/>
</dbReference>
<dbReference type="PRINTS" id="PR00081">
    <property type="entry name" value="GDHRDH"/>
</dbReference>
<dbReference type="PANTHER" id="PTHR44196:SF1">
    <property type="entry name" value="DEHYDROGENASE_REDUCTASE SDR FAMILY MEMBER 7B"/>
    <property type="match status" value="1"/>
</dbReference>
<reference evidence="3 4" key="1">
    <citation type="submission" date="2020-07" db="EMBL/GenBank/DDBJ databases">
        <title>Novel species isolated from subtropical streams in China.</title>
        <authorList>
            <person name="Lu H."/>
        </authorList>
    </citation>
    <scope>NUCLEOTIDE SEQUENCE [LARGE SCALE GENOMIC DNA]</scope>
    <source>
        <strain evidence="3 4">LX47W</strain>
    </source>
</reference>
<evidence type="ECO:0000313" key="3">
    <source>
        <dbReference type="EMBL" id="MBA5685759.1"/>
    </source>
</evidence>
<comment type="similarity">
    <text evidence="1">Belongs to the short-chain dehydrogenases/reductases (SDR) family.</text>
</comment>
<organism evidence="3 4">
    <name type="scientific">Rugamonas apoptosis</name>
    <dbReference type="NCBI Taxonomy" id="2758570"/>
    <lineage>
        <taxon>Bacteria</taxon>
        <taxon>Pseudomonadati</taxon>
        <taxon>Pseudomonadota</taxon>
        <taxon>Betaproteobacteria</taxon>
        <taxon>Burkholderiales</taxon>
        <taxon>Oxalobacteraceae</taxon>
        <taxon>Telluria group</taxon>
        <taxon>Rugamonas</taxon>
    </lineage>
</organism>
<dbReference type="SUPFAM" id="SSF51735">
    <property type="entry name" value="NAD(P)-binding Rossmann-fold domains"/>
    <property type="match status" value="1"/>
</dbReference>
<dbReference type="Pfam" id="PF00106">
    <property type="entry name" value="adh_short"/>
    <property type="match status" value="1"/>
</dbReference>
<dbReference type="AlphaFoldDB" id="A0A7W2IIS9"/>
<name>A0A7W2IIS9_9BURK</name>
<comment type="caution">
    <text evidence="3">The sequence shown here is derived from an EMBL/GenBank/DDBJ whole genome shotgun (WGS) entry which is preliminary data.</text>
</comment>
<dbReference type="InterPro" id="IPR002347">
    <property type="entry name" value="SDR_fam"/>
</dbReference>
<dbReference type="PROSITE" id="PS00061">
    <property type="entry name" value="ADH_SHORT"/>
    <property type="match status" value="1"/>
</dbReference>
<sequence>MKKILIIGATSAIAEAAARVWAAQGHRLYLLGRNEERLDALAADLRLRGAAVAACGVLDVNQFGSHPAAIEAASSALDGLDTVLIAHGTLGDQQACQQDFAATLRELNTNAISVISLLTLLANRFEAQRHGTLAVISSVAGDRGRQSNYVYGTAKGALTIFLQGLRNRLHGAGVQVLTIKPGFVDTPMTAHIQQGPLWAKPEAVASAIVTAVDKRRDVLYTPWFWLGIMTVIRLVPERVFKKLKL</sequence>
<dbReference type="PANTHER" id="PTHR44196">
    <property type="entry name" value="DEHYDROGENASE/REDUCTASE SDR FAMILY MEMBER 7B"/>
    <property type="match status" value="1"/>
</dbReference>
<evidence type="ECO:0000256" key="2">
    <source>
        <dbReference type="ARBA" id="ARBA00023002"/>
    </source>
</evidence>
<dbReference type="RefSeq" id="WP_182151518.1">
    <property type="nucleotide sequence ID" value="NZ_JACEZU010000001.1"/>
</dbReference>
<dbReference type="GO" id="GO:0016491">
    <property type="term" value="F:oxidoreductase activity"/>
    <property type="evidence" value="ECO:0007669"/>
    <property type="project" value="UniProtKB-KW"/>
</dbReference>
<dbReference type="NCBIfam" id="NF005489">
    <property type="entry name" value="PRK07102.1"/>
    <property type="match status" value="1"/>
</dbReference>
<dbReference type="EMBL" id="JACEZU010000001">
    <property type="protein sequence ID" value="MBA5685759.1"/>
    <property type="molecule type" value="Genomic_DNA"/>
</dbReference>
<evidence type="ECO:0000313" key="4">
    <source>
        <dbReference type="Proteomes" id="UP000573499"/>
    </source>
</evidence>
<proteinExistence type="inferred from homology"/>
<keyword evidence="2" id="KW-0560">Oxidoreductase</keyword>
<dbReference type="InterPro" id="IPR020904">
    <property type="entry name" value="Sc_DH/Rdtase_CS"/>
</dbReference>
<dbReference type="GO" id="GO:0016020">
    <property type="term" value="C:membrane"/>
    <property type="evidence" value="ECO:0007669"/>
    <property type="project" value="TreeGrafter"/>
</dbReference>
<keyword evidence="4" id="KW-1185">Reference proteome</keyword>